<dbReference type="PROSITE" id="PS50005">
    <property type="entry name" value="TPR"/>
    <property type="match status" value="1"/>
</dbReference>
<sequence>MNLFHDLDCDGSASISKDEFIELLQQNDFTSGKAKNLGKIIEMAQLMIENPGLSSVRSSRRLSHINLHQKTGGSETEMDGDQDTIVDAIPHTPEAKDLALPSPASSEKSEDRVLGDSQQSIVLADRPSDSLEEAQSGEDEIIPQVVNDEDSDRDLSERESMGHETTEQESVGQESVEGDSRESVDRKSRLYDLRQSRMSFDEETSSDSEDERSSPVDSVSLNRQHSTNIDNFPGVTIPLSMEAQVHHGNDNRYYLLNIVNIFPSDLPAPSTNQMLTHKMRPETIEASPIPLCSDSYTFKGESGRNGRQQSKRETDVECMDCSLTLLKDQIVRLASRLDSLTTFVYDSYTLTAVVHRFGINIRHLGYLFKACTTPHIRTLILAEAIARACKHILAQKLQLMTKRYRATLQQTITSRKAENEAADSSEGMKDPPPAAPWSQDLVERMQLEHTQNLKKAATEIINLVVGCPGDEAVELFWNDVLPVALQEKFGTHFEFALHKGCAHRPQLLLALKYHCGVHLRDTDDYDMTSSTPISPDDVELVCIPSWTPNTRTEWYRVLHNAPDYVSKGYFKQALQVYDIQRRMDESLYGDMRIAQITRGLLFHKISQCYMRMGDYKTAIEQAETAFRFVPHYSTLGARLHVVLMRLHYLNRNVDGAMREFNAAHRATIFAVGEHHPLYINIFVVVADMFYEHQVPSEAVGPLGKACGIAEKIFGSSHLFTTALSMKLGSVTNSLGSSGEALKIYERVHTTYLSALDNGVHAGLELARCEFSLAAIHAHKHNLRPALEFGRQALQRREAKLPSDNSEVLKSYRQVATLSERAGDYSSAITYVEKILLAQKRRKNDEKAAMEVQQLTVEVWRMRLREADQSVHAFLQMTCTRMGDPEEISKKYMAFVVQQAMKRSPSEYLDELIINAIESIKNAQSLHGQISVEEVLSNPSKESALVFGQLVCVTILCSMGQKTT</sequence>
<feature type="region of interest" description="Disordered" evidence="2">
    <location>
        <begin position="94"/>
        <end position="231"/>
    </location>
</feature>
<feature type="repeat" description="TPR" evidence="1">
    <location>
        <begin position="599"/>
        <end position="632"/>
    </location>
</feature>
<feature type="compositionally biased region" description="Polar residues" evidence="2">
    <location>
        <begin position="221"/>
        <end position="230"/>
    </location>
</feature>
<dbReference type="InterPro" id="IPR011990">
    <property type="entry name" value="TPR-like_helical_dom_sf"/>
</dbReference>
<reference evidence="4" key="1">
    <citation type="submission" date="2021-01" db="EMBL/GenBank/DDBJ databases">
        <authorList>
            <person name="Corre E."/>
            <person name="Pelletier E."/>
            <person name="Niang G."/>
            <person name="Scheremetjew M."/>
            <person name="Finn R."/>
            <person name="Kale V."/>
            <person name="Holt S."/>
            <person name="Cochrane G."/>
            <person name="Meng A."/>
            <person name="Brown T."/>
            <person name="Cohen L."/>
        </authorList>
    </citation>
    <scope>NUCLEOTIDE SEQUENCE</scope>
    <source>
        <strain evidence="4">CCMP1381</strain>
    </source>
</reference>
<gene>
    <name evidence="4" type="ORF">DSPE1174_LOCUS29566</name>
</gene>
<dbReference type="InterPro" id="IPR033646">
    <property type="entry name" value="CLU-central"/>
</dbReference>
<dbReference type="InterPro" id="IPR027523">
    <property type="entry name" value="CLU_prot"/>
</dbReference>
<dbReference type="Pfam" id="PF12807">
    <property type="entry name" value="eIF3_p135"/>
    <property type="match status" value="1"/>
</dbReference>
<name>A0A7S2MEZ2_9STRA</name>
<dbReference type="Gene3D" id="1.25.40.10">
    <property type="entry name" value="Tetratricopeptide repeat domain"/>
    <property type="match status" value="2"/>
</dbReference>
<dbReference type="InterPro" id="IPR002048">
    <property type="entry name" value="EF_hand_dom"/>
</dbReference>
<evidence type="ECO:0000256" key="2">
    <source>
        <dbReference type="SAM" id="MobiDB-lite"/>
    </source>
</evidence>
<dbReference type="SMART" id="SM00028">
    <property type="entry name" value="TPR"/>
    <property type="match status" value="3"/>
</dbReference>
<protein>
    <recommendedName>
        <fullName evidence="3">EF-hand domain-containing protein</fullName>
    </recommendedName>
</protein>
<evidence type="ECO:0000313" key="4">
    <source>
        <dbReference type="EMBL" id="CAD9479508.1"/>
    </source>
</evidence>
<evidence type="ECO:0000256" key="1">
    <source>
        <dbReference type="PROSITE-ProRule" id="PRU00339"/>
    </source>
</evidence>
<proteinExistence type="predicted"/>
<keyword evidence="1" id="KW-0802">TPR repeat</keyword>
<feature type="domain" description="EF-hand" evidence="3">
    <location>
        <begin position="1"/>
        <end position="30"/>
    </location>
</feature>
<dbReference type="PANTHER" id="PTHR12601">
    <property type="entry name" value="EUKARYOTIC TRANSLATION INITIATION FACTOR 3 SUBUNIT EIF-3"/>
    <property type="match status" value="1"/>
</dbReference>
<dbReference type="InterPro" id="IPR019734">
    <property type="entry name" value="TPR_rpt"/>
</dbReference>
<feature type="compositionally biased region" description="Basic and acidic residues" evidence="2">
    <location>
        <begin position="153"/>
        <end position="166"/>
    </location>
</feature>
<feature type="compositionally biased region" description="Acidic residues" evidence="2">
    <location>
        <begin position="201"/>
        <end position="210"/>
    </location>
</feature>
<feature type="compositionally biased region" description="Acidic residues" evidence="2">
    <location>
        <begin position="130"/>
        <end position="152"/>
    </location>
</feature>
<accession>A0A7S2MEZ2</accession>
<dbReference type="PROSITE" id="PS50222">
    <property type="entry name" value="EF_HAND_2"/>
    <property type="match status" value="1"/>
</dbReference>
<dbReference type="EMBL" id="HBGS01056735">
    <property type="protein sequence ID" value="CAD9479508.1"/>
    <property type="molecule type" value="Transcribed_RNA"/>
</dbReference>
<organism evidence="4">
    <name type="scientific">Octactis speculum</name>
    <dbReference type="NCBI Taxonomy" id="3111310"/>
    <lineage>
        <taxon>Eukaryota</taxon>
        <taxon>Sar</taxon>
        <taxon>Stramenopiles</taxon>
        <taxon>Ochrophyta</taxon>
        <taxon>Dictyochophyceae</taxon>
        <taxon>Dictyochales</taxon>
        <taxon>Dictyochaceae</taxon>
        <taxon>Octactis</taxon>
    </lineage>
</organism>
<dbReference type="GO" id="GO:0005509">
    <property type="term" value="F:calcium ion binding"/>
    <property type="evidence" value="ECO:0007669"/>
    <property type="project" value="InterPro"/>
</dbReference>
<dbReference type="AlphaFoldDB" id="A0A7S2MEZ2"/>
<feature type="compositionally biased region" description="Basic and acidic residues" evidence="2">
    <location>
        <begin position="178"/>
        <end position="195"/>
    </location>
</feature>
<feature type="region of interest" description="Disordered" evidence="2">
    <location>
        <begin position="415"/>
        <end position="435"/>
    </location>
</feature>
<evidence type="ECO:0000259" key="3">
    <source>
        <dbReference type="PROSITE" id="PS50222"/>
    </source>
</evidence>
<dbReference type="SUPFAM" id="SSF48452">
    <property type="entry name" value="TPR-like"/>
    <property type="match status" value="1"/>
</dbReference>